<keyword evidence="4 5" id="KW-0067">ATP-binding</keyword>
<reference evidence="7 8" key="1">
    <citation type="journal article" date="2015" name="Microbiome">
        <title>Genomic resolution of linkages in carbon, nitrogen, and sulfur cycling among widespread estuary sediment bacteria.</title>
        <authorList>
            <person name="Baker B.J."/>
            <person name="Lazar C.S."/>
            <person name="Teske A.P."/>
            <person name="Dick G.J."/>
        </authorList>
    </citation>
    <scope>NUCLEOTIDE SEQUENCE [LARGE SCALE GENOMIC DNA]</scope>
    <source>
        <strain evidence="7">DG_78</strain>
    </source>
</reference>
<organism evidence="7 8">
    <name type="scientific">candidate division TA06 bacterium DG_78</name>
    <dbReference type="NCBI Taxonomy" id="1703772"/>
    <lineage>
        <taxon>Bacteria</taxon>
        <taxon>Bacteria division TA06</taxon>
    </lineage>
</organism>
<feature type="binding site" evidence="5">
    <location>
        <position position="89"/>
    </location>
    <ligand>
        <name>ATP</name>
        <dbReference type="ChEBI" id="CHEBI:30616"/>
    </ligand>
</feature>
<feature type="binding site" evidence="5">
    <location>
        <begin position="205"/>
        <end position="210"/>
    </location>
    <ligand>
        <name>ATP</name>
        <dbReference type="ChEBI" id="CHEBI:30616"/>
    </ligand>
</feature>
<dbReference type="PATRIC" id="fig|1703772.3.peg.430"/>
<dbReference type="CDD" id="cd07930">
    <property type="entry name" value="bacterial_phosphagen_kinase"/>
    <property type="match status" value="1"/>
</dbReference>
<dbReference type="AlphaFoldDB" id="A0A0S7YB58"/>
<dbReference type="Pfam" id="PF00217">
    <property type="entry name" value="ATP-gua_Ptrans"/>
    <property type="match status" value="1"/>
</dbReference>
<evidence type="ECO:0000256" key="5">
    <source>
        <dbReference type="PROSITE-ProRule" id="PRU00843"/>
    </source>
</evidence>
<feature type="binding site" evidence="5">
    <location>
        <begin position="29"/>
        <end position="33"/>
    </location>
    <ligand>
        <name>ATP</name>
        <dbReference type="ChEBI" id="CHEBI:30616"/>
    </ligand>
</feature>
<proteinExistence type="inferred from homology"/>
<dbReference type="InterPro" id="IPR023660">
    <property type="entry name" value="Arg_Kinase"/>
</dbReference>
<keyword evidence="2 5" id="KW-0547">Nucleotide-binding</keyword>
<evidence type="ECO:0000259" key="6">
    <source>
        <dbReference type="PROSITE" id="PS51510"/>
    </source>
</evidence>
<name>A0A0S7YB58_UNCT6</name>
<feature type="domain" description="Phosphagen kinase C-terminal" evidence="6">
    <location>
        <begin position="26"/>
        <end position="252"/>
    </location>
</feature>
<dbReference type="SUPFAM" id="SSF55931">
    <property type="entry name" value="Glutamine synthetase/guanido kinase"/>
    <property type="match status" value="1"/>
</dbReference>
<keyword evidence="3 5" id="KW-0418">Kinase</keyword>
<dbReference type="PANTHER" id="PTHR11547">
    <property type="entry name" value="ARGININE OR CREATINE KINASE"/>
    <property type="match status" value="1"/>
</dbReference>
<dbReference type="GO" id="GO:0005524">
    <property type="term" value="F:ATP binding"/>
    <property type="evidence" value="ECO:0007669"/>
    <property type="project" value="UniProtKB-UniRule"/>
</dbReference>
<dbReference type="GO" id="GO:0004111">
    <property type="term" value="F:creatine kinase activity"/>
    <property type="evidence" value="ECO:0007669"/>
    <property type="project" value="InterPro"/>
</dbReference>
<comment type="caution">
    <text evidence="7">The sequence shown here is derived from an EMBL/GenBank/DDBJ whole genome shotgun (WGS) entry which is preliminary data.</text>
</comment>
<dbReference type="PROSITE" id="PS51510">
    <property type="entry name" value="PHOSPHAGEN_KINASE_C"/>
    <property type="match status" value="1"/>
</dbReference>
<dbReference type="InterPro" id="IPR022414">
    <property type="entry name" value="ATP-guanido_PTrfase_cat"/>
</dbReference>
<dbReference type="EMBL" id="LJNI01000109">
    <property type="protein sequence ID" value="KPJ71982.1"/>
    <property type="molecule type" value="Genomic_DNA"/>
</dbReference>
<dbReference type="Proteomes" id="UP000051012">
    <property type="component" value="Unassembled WGS sequence"/>
</dbReference>
<evidence type="ECO:0000256" key="1">
    <source>
        <dbReference type="ARBA" id="ARBA00022679"/>
    </source>
</evidence>
<evidence type="ECO:0000313" key="7">
    <source>
        <dbReference type="EMBL" id="KPJ71982.1"/>
    </source>
</evidence>
<evidence type="ECO:0000256" key="3">
    <source>
        <dbReference type="ARBA" id="ARBA00022777"/>
    </source>
</evidence>
<accession>A0A0S7YB58</accession>
<dbReference type="NCBIfam" id="NF002194">
    <property type="entry name" value="PRK01059.1-4"/>
    <property type="match status" value="1"/>
</dbReference>
<evidence type="ECO:0000313" key="8">
    <source>
        <dbReference type="Proteomes" id="UP000051012"/>
    </source>
</evidence>
<evidence type="ECO:0000256" key="4">
    <source>
        <dbReference type="ARBA" id="ARBA00022840"/>
    </source>
</evidence>
<protein>
    <recommendedName>
        <fullName evidence="6">Phosphagen kinase C-terminal domain-containing protein</fullName>
    </recommendedName>
</protein>
<evidence type="ECO:0000256" key="2">
    <source>
        <dbReference type="ARBA" id="ARBA00022741"/>
    </source>
</evidence>
<dbReference type="PANTHER" id="PTHR11547:SF38">
    <property type="entry name" value="ARGININE KINASE 1-RELATED"/>
    <property type="match status" value="1"/>
</dbReference>
<feature type="binding site" evidence="5">
    <location>
        <begin position="174"/>
        <end position="178"/>
    </location>
    <ligand>
        <name>ATP</name>
        <dbReference type="ChEBI" id="CHEBI:30616"/>
    </ligand>
</feature>
<dbReference type="Gene3D" id="3.30.590.10">
    <property type="entry name" value="Glutamine synthetase/guanido kinase, catalytic domain"/>
    <property type="match status" value="1"/>
</dbReference>
<keyword evidence="1 5" id="KW-0808">Transferase</keyword>
<feature type="binding site" evidence="5">
    <location>
        <position position="123"/>
    </location>
    <ligand>
        <name>ATP</name>
        <dbReference type="ChEBI" id="CHEBI:30616"/>
    </ligand>
</feature>
<comment type="similarity">
    <text evidence="5">Belongs to the ATP:guanido phosphotransferase family.</text>
</comment>
<dbReference type="InterPro" id="IPR014746">
    <property type="entry name" value="Gln_synth/guanido_kin_cat_dom"/>
</dbReference>
<dbReference type="GO" id="GO:0005615">
    <property type="term" value="C:extracellular space"/>
    <property type="evidence" value="ECO:0007669"/>
    <property type="project" value="TreeGrafter"/>
</dbReference>
<dbReference type="GO" id="GO:0046314">
    <property type="term" value="P:phosphocreatine biosynthetic process"/>
    <property type="evidence" value="ECO:0007669"/>
    <property type="project" value="InterPro"/>
</dbReference>
<sequence>MSNKILENIKWFTQNSKASREDDLEIIVSSRIRIARNIDDVPFEIKMKKQDSQRLITLVKSVLETKLRGRFVDMQQITPLEKESLFECHLISPAFIKKEKPAGVFITDTGNISIMINEEDHLRIQGLSRGLDFINILSEVFNVEEIIGADLGYAFDETYGFITSCPTNFGTGLRVSVLLHLPGLVFTNEVEKVLKGAIQIGMTVRGIYGEGSGIKGNLFQISNQHTLGLKEEDVIETITKLTHMIIDIEKKARDVILTKARNEFEDKIFRSLAVLRSARMVNTEEVLNLLSAVRLGVGAGIVRDVTLNTINEILIISRPANIQLYFGEILEERDRDVKRAEYIRKRLGGNGD</sequence>
<dbReference type="InterPro" id="IPR000749">
    <property type="entry name" value="ATP-guanido_PTrfase"/>
</dbReference>
<gene>
    <name evidence="7" type="ORF">AMJ52_07865</name>
</gene>